<comment type="caution">
    <text evidence="3">The sequence shown here is derived from an EMBL/GenBank/DDBJ whole genome shotgun (WGS) entry which is preliminary data.</text>
</comment>
<evidence type="ECO:0000313" key="3">
    <source>
        <dbReference type="EMBL" id="CAB3361358.1"/>
    </source>
</evidence>
<keyword evidence="4" id="KW-1185">Reference proteome</keyword>
<feature type="domain" description="MAM" evidence="2">
    <location>
        <begin position="598"/>
        <end position="758"/>
    </location>
</feature>
<protein>
    <recommendedName>
        <fullName evidence="2">MAM domain-containing protein</fullName>
    </recommendedName>
</protein>
<dbReference type="Gene3D" id="2.60.120.200">
    <property type="match status" value="4"/>
</dbReference>
<dbReference type="InterPro" id="IPR000998">
    <property type="entry name" value="MAM_dom"/>
</dbReference>
<evidence type="ECO:0000313" key="4">
    <source>
        <dbReference type="Proteomes" id="UP000494165"/>
    </source>
</evidence>
<reference evidence="3 4" key="1">
    <citation type="submission" date="2020-04" db="EMBL/GenBank/DDBJ databases">
        <authorList>
            <person name="Alioto T."/>
            <person name="Alioto T."/>
            <person name="Gomez Garrido J."/>
        </authorList>
    </citation>
    <scope>NUCLEOTIDE SEQUENCE [LARGE SCALE GENOMIC DNA]</scope>
</reference>
<feature type="signal peptide" evidence="1">
    <location>
        <begin position="1"/>
        <end position="18"/>
    </location>
</feature>
<dbReference type="GO" id="GO:0016020">
    <property type="term" value="C:membrane"/>
    <property type="evidence" value="ECO:0007669"/>
    <property type="project" value="InterPro"/>
</dbReference>
<sequence length="773" mass="84868">MRGGLLVLLQLCAASVSTSPYSHFSTEDEEFHSLLSRGKRQETAEICDFGSDTDLVTCDWSNRNGTHMRWDAGAGSLSNWLGGPPKDASPNDDSQRGGYVYYETSFLPTPHTTKKGQHAYIESSTMGSTGPEGKCVGFSFSMSGLSATGLRVILKPRNSNADEDDDMERVLWSNKDPTGGQWRQADVLYTYNKEHQVVFEGIAKSTSDPLRRYRGHVAVDNVALKPGTDCRGHCTFEGGFCAWTNDEDDDFDWSLGRGSTNPSTGPAMDCTSYFHGGMEGGYGYIDSSYPRRPGDVARLSSPEMDATGVDTPLCLSFWTHMYGNGIGTLTILLMDVREGNERDIWTLSGEQGNAWYQAEVPVSSPNPFKIVIVGKVGKNIMGDIAVDDLAFRVGSCPTAPQIAAPMPGDCTFEVDECGWANVPSRERMDDIDWERVSGVTGAEGRPQLQTFDHTLSTDKGFYMTLARSSNVQRPASRAWFTSREFPGSANPHCVSFWFVLNEPFIGNSGPSLGALSVYTKVIEPDGNVIRKPVWKLYNHQGPEWHYAQALIQEEKVFTIFFEGIWGSSLANGLIGFDDITLFDGGCSTVPASATVHAGDCRFERDICSWINSTASNTFWKLATVASRPANLPDKTYNAPEGYIYFDLFNSGSSVVRLTSPHMAATEDRQLCFAFWFTAFGSGESAELHVVRVDNTTDDENRKLWSLEARNMDTSNPTWRPAQVAIDAGTDFRIVLEGRATNGGFAIDDISFTTGACSTRPDKATPKEAEEEDG</sequence>
<dbReference type="PANTHER" id="PTHR23282">
    <property type="entry name" value="APICAL ENDOSOMAL GLYCOPROTEIN PRECURSOR"/>
    <property type="match status" value="1"/>
</dbReference>
<dbReference type="SMART" id="SM00137">
    <property type="entry name" value="MAM"/>
    <property type="match status" value="4"/>
</dbReference>
<evidence type="ECO:0000259" key="2">
    <source>
        <dbReference type="PROSITE" id="PS50060"/>
    </source>
</evidence>
<dbReference type="Pfam" id="PF00629">
    <property type="entry name" value="MAM"/>
    <property type="match status" value="4"/>
</dbReference>
<evidence type="ECO:0000256" key="1">
    <source>
        <dbReference type="SAM" id="SignalP"/>
    </source>
</evidence>
<dbReference type="PANTHER" id="PTHR23282:SF101">
    <property type="entry name" value="MAM DOMAIN-CONTAINING PROTEIN"/>
    <property type="match status" value="1"/>
</dbReference>
<feature type="chain" id="PRO_5035814307" description="MAM domain-containing protein" evidence="1">
    <location>
        <begin position="19"/>
        <end position="773"/>
    </location>
</feature>
<name>A0A8S1BXA3_9INSE</name>
<feature type="domain" description="MAM" evidence="2">
    <location>
        <begin position="408"/>
        <end position="588"/>
    </location>
</feature>
<feature type="domain" description="MAM" evidence="2">
    <location>
        <begin position="232"/>
        <end position="398"/>
    </location>
</feature>
<dbReference type="AlphaFoldDB" id="A0A8S1BXA3"/>
<keyword evidence="1" id="KW-0732">Signal</keyword>
<dbReference type="Proteomes" id="UP000494165">
    <property type="component" value="Unassembled WGS sequence"/>
</dbReference>
<dbReference type="OrthoDB" id="409956at2759"/>
<organism evidence="3 4">
    <name type="scientific">Cloeon dipterum</name>
    <dbReference type="NCBI Taxonomy" id="197152"/>
    <lineage>
        <taxon>Eukaryota</taxon>
        <taxon>Metazoa</taxon>
        <taxon>Ecdysozoa</taxon>
        <taxon>Arthropoda</taxon>
        <taxon>Hexapoda</taxon>
        <taxon>Insecta</taxon>
        <taxon>Pterygota</taxon>
        <taxon>Palaeoptera</taxon>
        <taxon>Ephemeroptera</taxon>
        <taxon>Pisciforma</taxon>
        <taxon>Baetidae</taxon>
        <taxon>Cloeon</taxon>
    </lineage>
</organism>
<dbReference type="InterPro" id="IPR051560">
    <property type="entry name" value="MAM_domain-containing"/>
</dbReference>
<dbReference type="CDD" id="cd06263">
    <property type="entry name" value="MAM"/>
    <property type="match status" value="4"/>
</dbReference>
<accession>A0A8S1BXA3</accession>
<proteinExistence type="predicted"/>
<dbReference type="SUPFAM" id="SSF49899">
    <property type="entry name" value="Concanavalin A-like lectins/glucanases"/>
    <property type="match status" value="4"/>
</dbReference>
<gene>
    <name evidence="3" type="ORF">CLODIP_2_CD15807</name>
</gene>
<dbReference type="InterPro" id="IPR013320">
    <property type="entry name" value="ConA-like_dom_sf"/>
</dbReference>
<feature type="domain" description="MAM" evidence="2">
    <location>
        <begin position="45"/>
        <end position="232"/>
    </location>
</feature>
<dbReference type="EMBL" id="CADEPI010000006">
    <property type="protein sequence ID" value="CAB3361358.1"/>
    <property type="molecule type" value="Genomic_DNA"/>
</dbReference>
<dbReference type="PROSITE" id="PS50060">
    <property type="entry name" value="MAM_2"/>
    <property type="match status" value="4"/>
</dbReference>